<organism evidence="1 2">
    <name type="scientific">Lactobacillus porci</name>
    <dbReference type="NCBI Taxonomy" id="2012477"/>
    <lineage>
        <taxon>Bacteria</taxon>
        <taxon>Bacillati</taxon>
        <taxon>Bacillota</taxon>
        <taxon>Bacilli</taxon>
        <taxon>Lactobacillales</taxon>
        <taxon>Lactobacillaceae</taxon>
        <taxon>Lactobacillus</taxon>
    </lineage>
</organism>
<proteinExistence type="predicted"/>
<gene>
    <name evidence="1" type="ORF">FYJ62_01030</name>
</gene>
<comment type="caution">
    <text evidence="1">The sequence shown here is derived from an EMBL/GenBank/DDBJ whole genome shotgun (WGS) entry which is preliminary data.</text>
</comment>
<dbReference type="Proteomes" id="UP000438120">
    <property type="component" value="Unassembled WGS sequence"/>
</dbReference>
<evidence type="ECO:0000313" key="2">
    <source>
        <dbReference type="Proteomes" id="UP000438120"/>
    </source>
</evidence>
<dbReference type="EMBL" id="VUMX01000001">
    <property type="protein sequence ID" value="MST86266.1"/>
    <property type="molecule type" value="Genomic_DNA"/>
</dbReference>
<evidence type="ECO:0000313" key="1">
    <source>
        <dbReference type="EMBL" id="MST86266.1"/>
    </source>
</evidence>
<protein>
    <submittedName>
        <fullName evidence="1">Uncharacterized protein</fullName>
    </submittedName>
</protein>
<keyword evidence="2" id="KW-1185">Reference proteome</keyword>
<accession>A0A6A8MAR4</accession>
<sequence length="66" mass="7722">MDFLFWYHGIRYIITAAYGDGGYMIAEELSGKVIIQNKNFRKLVEDVPLFEGKTFKELLPDLDVEY</sequence>
<name>A0A6A8MAR4_9LACO</name>
<dbReference type="AlphaFoldDB" id="A0A6A8MAR4"/>
<reference evidence="1 2" key="1">
    <citation type="submission" date="2019-08" db="EMBL/GenBank/DDBJ databases">
        <title>In-depth cultivation of the pig gut microbiome towards novel bacterial diversity and tailored functional studies.</title>
        <authorList>
            <person name="Wylensek D."/>
            <person name="Hitch T.C.A."/>
            <person name="Clavel T."/>
        </authorList>
    </citation>
    <scope>NUCLEOTIDE SEQUENCE [LARGE SCALE GENOMIC DNA]</scope>
    <source>
        <strain evidence="1 2">Bifido-178-WT-2B</strain>
    </source>
</reference>
<dbReference type="OrthoDB" id="3035170at2"/>